<dbReference type="Gene3D" id="3.40.190.150">
    <property type="entry name" value="Bordetella uptake gene, domain 1"/>
    <property type="match status" value="1"/>
</dbReference>
<dbReference type="Proteomes" id="UP000193427">
    <property type="component" value="Chromosome"/>
</dbReference>
<protein>
    <submittedName>
        <fullName evidence="2">MFS transporter</fullName>
    </submittedName>
</protein>
<name>A0A1W6LBG1_9BURK</name>
<dbReference type="EMBL" id="CP015118">
    <property type="protein sequence ID" value="ARN21574.1"/>
    <property type="molecule type" value="Genomic_DNA"/>
</dbReference>
<dbReference type="AlphaFoldDB" id="A0A1W6LBG1"/>
<dbReference type="SUPFAM" id="SSF53850">
    <property type="entry name" value="Periplasmic binding protein-like II"/>
    <property type="match status" value="1"/>
</dbReference>
<comment type="similarity">
    <text evidence="1">Belongs to the UPF0065 (bug) family.</text>
</comment>
<reference evidence="2 3" key="1">
    <citation type="submission" date="2016-04" db="EMBL/GenBank/DDBJ databases">
        <title>Complete genome sequence of natural rubber-degrading, novel Gram-negative bacterium, Rhizobacter gummiphilus strain NS21.</title>
        <authorList>
            <person name="Tabata M."/>
            <person name="Kasai D."/>
            <person name="Fukuda M."/>
        </authorList>
    </citation>
    <scope>NUCLEOTIDE SEQUENCE [LARGE SCALE GENOMIC DNA]</scope>
    <source>
        <strain evidence="2 3">NS21</strain>
    </source>
</reference>
<dbReference type="PIRSF" id="PIRSF017082">
    <property type="entry name" value="YflP"/>
    <property type="match status" value="1"/>
</dbReference>
<dbReference type="Gene3D" id="3.40.190.10">
    <property type="entry name" value="Periplasmic binding protein-like II"/>
    <property type="match status" value="1"/>
</dbReference>
<proteinExistence type="inferred from homology"/>
<dbReference type="Pfam" id="PF03401">
    <property type="entry name" value="TctC"/>
    <property type="match status" value="1"/>
</dbReference>
<evidence type="ECO:0000313" key="3">
    <source>
        <dbReference type="Proteomes" id="UP000193427"/>
    </source>
</evidence>
<dbReference type="OrthoDB" id="8678477at2"/>
<dbReference type="STRING" id="946333.A4W93_17645"/>
<evidence type="ECO:0000256" key="1">
    <source>
        <dbReference type="ARBA" id="ARBA00006987"/>
    </source>
</evidence>
<dbReference type="RefSeq" id="WP_085751864.1">
    <property type="nucleotide sequence ID" value="NZ_BSPR01000019.1"/>
</dbReference>
<dbReference type="InterPro" id="IPR042100">
    <property type="entry name" value="Bug_dom1"/>
</dbReference>
<sequence length="326" mass="34196">MKFHRRTLLAFAATALPFAAAHAQQGEPWPKQQPIKIIVPFAAGGTSDALARLLGQRLSEGLKQTVIVENRAGAGGMIGADAAAKSPGDGYTIVLGTISSHAIIPALQRKVPYDATKDFAPVFFIGNVPNVLLVNAEQPMKSVKDLIAAAKAKPGSLSFGTAGAGSSQHLSGEKFKLEAGVDITHVPYKGSGPSMQDLIANQIPMSFDTALVALPHIKTGKVRALAVTSGKRAKALPDVPTLAESGLKGFDVSSWQAFFAPASMPAPIIARFHEEFTKMAGETAIAARLQAMGVEPAPMTPAQLGAFQRAEIAKWGEVAKKAKLEM</sequence>
<dbReference type="KEGG" id="rgu:A4W93_17645"/>
<dbReference type="PANTHER" id="PTHR42928">
    <property type="entry name" value="TRICARBOXYLATE-BINDING PROTEIN"/>
    <property type="match status" value="1"/>
</dbReference>
<dbReference type="PANTHER" id="PTHR42928:SF5">
    <property type="entry name" value="BLR1237 PROTEIN"/>
    <property type="match status" value="1"/>
</dbReference>
<dbReference type="InterPro" id="IPR005064">
    <property type="entry name" value="BUG"/>
</dbReference>
<accession>A0A1W6LBG1</accession>
<keyword evidence="3" id="KW-1185">Reference proteome</keyword>
<dbReference type="CDD" id="cd13578">
    <property type="entry name" value="PBP2_Bug27"/>
    <property type="match status" value="1"/>
</dbReference>
<gene>
    <name evidence="2" type="ORF">A4W93_17645</name>
</gene>
<organism evidence="2 3">
    <name type="scientific">Piscinibacter gummiphilus</name>
    <dbReference type="NCBI Taxonomy" id="946333"/>
    <lineage>
        <taxon>Bacteria</taxon>
        <taxon>Pseudomonadati</taxon>
        <taxon>Pseudomonadota</taxon>
        <taxon>Betaproteobacteria</taxon>
        <taxon>Burkholderiales</taxon>
        <taxon>Sphaerotilaceae</taxon>
        <taxon>Piscinibacter</taxon>
    </lineage>
</organism>
<evidence type="ECO:0000313" key="2">
    <source>
        <dbReference type="EMBL" id="ARN21574.1"/>
    </source>
</evidence>